<dbReference type="RefSeq" id="WP_023191527.1">
    <property type="nucleotide sequence ID" value="NZ_HG530998.1"/>
</dbReference>
<dbReference type="HOGENOM" id="CLU_823348_0_0_9"/>
<evidence type="ECO:0000313" key="1">
    <source>
        <dbReference type="EMBL" id="CDI59793.1"/>
    </source>
</evidence>
<dbReference type="InterPro" id="IPR036388">
    <property type="entry name" value="WH-like_DNA-bd_sf"/>
</dbReference>
<dbReference type="AlphaFoldDB" id="U6F6H4"/>
<reference evidence="1" key="1">
    <citation type="submission" date="2013-09" db="EMBL/GenBank/DDBJ databases">
        <title>Draft Genome Sequence of five Lactobacillus helveticus strains CIRM-BIA 101T, 103, 104, 951 and 953 isolated from milk product.</title>
        <authorList>
            <person name="Valence F."/>
            <person name="Chuat V."/>
            <person name="Ma L."/>
            <person name="Creno S."/>
            <person name="Falentin H."/>
            <person name="Lortal S."/>
            <person name="Bizet C."/>
            <person name="Clermont D."/>
            <person name="Loux V."/>
            <person name="Bouchier C."/>
            <person name="Cousin S."/>
        </authorList>
    </citation>
    <scope>NUCLEOTIDE SEQUENCE [LARGE SCALE GENOMIC DNA]</scope>
    <source>
        <strain evidence="1">CIRM-BIA 104</strain>
    </source>
</reference>
<organism evidence="1">
    <name type="scientific">Lactobacillus helveticus CIRM-BIA 104</name>
    <dbReference type="NCBI Taxonomy" id="1226333"/>
    <lineage>
        <taxon>Bacteria</taxon>
        <taxon>Bacillati</taxon>
        <taxon>Bacillota</taxon>
        <taxon>Bacilli</taxon>
        <taxon>Lactobacillales</taxon>
        <taxon>Lactobacillaceae</taxon>
        <taxon>Lactobacillus</taxon>
    </lineage>
</organism>
<accession>U6F6H4</accession>
<dbReference type="Gene3D" id="1.10.10.10">
    <property type="entry name" value="Winged helix-like DNA-binding domain superfamily/Winged helix DNA-binding domain"/>
    <property type="match status" value="1"/>
</dbReference>
<name>U6F6H4_LACHE</name>
<protein>
    <submittedName>
        <fullName evidence="1">Uncharacterized protein</fullName>
    </submittedName>
</protein>
<dbReference type="Proteomes" id="UP000017247">
    <property type="component" value="Unassembled WGS sequence"/>
</dbReference>
<comment type="caution">
    <text evidence="1">The sequence shown here is derived from an EMBL/GenBank/DDBJ whole genome shotgun (WGS) entry which is preliminary data.</text>
</comment>
<gene>
    <name evidence="1" type="ORF">LHCIRMBIA104_01049</name>
</gene>
<sequence>MIKRSDKKQTNAVKPLVPSFAANPEGYKTTYQNNAINQLTRVNTKKDKPDKDAPAFQRKYSNENISILMKKAATELTPKVNQHLVYIMTRFFEQSNKEDSLEVDFTLKDYKADFGKKDSKTARKTLEKVFDDLTDLRFEYHGGNDKKKKDKPFTYLVPIPYAHYERGKAKVQFVPAFRDMLLNGTMLMYIHPLYFKLNPNQEAVAQSILYEMAVNKRTNASKKSRQDHISIKSLLPKIHSLSSYDEVMSNGKHVTQRIIDPFFKALERLAKPEDGAFSDYYLLDKNNKPLDYDNLTYEDFINSYLFITWKDYPEDVLKTVGDKKKEAKQQ</sequence>
<dbReference type="EMBL" id="CBUL010000026">
    <property type="protein sequence ID" value="CDI59793.1"/>
    <property type="molecule type" value="Genomic_DNA"/>
</dbReference>
<proteinExistence type="predicted"/>